<feature type="chain" id="PRO_5008092124" evidence="1">
    <location>
        <begin position="23"/>
        <end position="242"/>
    </location>
</feature>
<reference evidence="2 3" key="1">
    <citation type="submission" date="2016-04" db="EMBL/GenBank/DDBJ databases">
        <title>Draft genome sequence of freshwater magnetotactic bacteria Magnetospirillum marisnigri SP-1 and Magnetospirillum moscoviense BB-1.</title>
        <authorList>
            <person name="Koziaeva V."/>
            <person name="Dziuba M.V."/>
            <person name="Ivanov T.M."/>
            <person name="Kuznetsov B."/>
            <person name="Grouzdev D.S."/>
        </authorList>
    </citation>
    <scope>NUCLEOTIDE SEQUENCE [LARGE SCALE GENOMIC DNA]</scope>
    <source>
        <strain evidence="2 3">BB-1</strain>
    </source>
</reference>
<gene>
    <name evidence="2" type="ORF">A6A05_02475</name>
</gene>
<evidence type="ECO:0000313" key="2">
    <source>
        <dbReference type="EMBL" id="OAN50095.1"/>
    </source>
</evidence>
<feature type="signal peptide" evidence="1">
    <location>
        <begin position="1"/>
        <end position="22"/>
    </location>
</feature>
<dbReference type="EMBL" id="LWQU01000141">
    <property type="protein sequence ID" value="OAN50095.1"/>
    <property type="molecule type" value="Genomic_DNA"/>
</dbReference>
<organism evidence="2 3">
    <name type="scientific">Magnetospirillum moscoviense</name>
    <dbReference type="NCBI Taxonomy" id="1437059"/>
    <lineage>
        <taxon>Bacteria</taxon>
        <taxon>Pseudomonadati</taxon>
        <taxon>Pseudomonadota</taxon>
        <taxon>Alphaproteobacteria</taxon>
        <taxon>Rhodospirillales</taxon>
        <taxon>Rhodospirillaceae</taxon>
        <taxon>Magnetospirillum</taxon>
    </lineage>
</organism>
<keyword evidence="1" id="KW-0732">Signal</keyword>
<evidence type="ECO:0000256" key="1">
    <source>
        <dbReference type="SAM" id="SignalP"/>
    </source>
</evidence>
<dbReference type="RefSeq" id="WP_068500938.1">
    <property type="nucleotide sequence ID" value="NZ_LWQU01000141.1"/>
</dbReference>
<name>A0A178MPT9_9PROT</name>
<accession>A0A178MPT9</accession>
<keyword evidence="3" id="KW-1185">Reference proteome</keyword>
<comment type="caution">
    <text evidence="2">The sequence shown here is derived from an EMBL/GenBank/DDBJ whole genome shotgun (WGS) entry which is preliminary data.</text>
</comment>
<evidence type="ECO:0000313" key="3">
    <source>
        <dbReference type="Proteomes" id="UP000078543"/>
    </source>
</evidence>
<protein>
    <submittedName>
        <fullName evidence="2">Amino acid ABC transporter</fullName>
    </submittedName>
</protein>
<dbReference type="Gene3D" id="3.40.190.10">
    <property type="entry name" value="Periplasmic binding protein-like II"/>
    <property type="match status" value="2"/>
</dbReference>
<sequence length="242" mass="26341">MMLRVLATAFTLSCLAAAPALAAELEYVYPDQSVWTTRVDAKGEPDNPLLRLANVMFTQAGIKWTARGYPATRMFEVLKSGTAQFSMLVRAPALAECCLYGKNPVASTELRAYRQADTAALTAKEGLAGKRVALIRGYSYAGLKDFIADPANAVRTEEVTSHDAAFALLARDRVDYVLDYAGPAREVLAGHPISRVQSDLVSRLDVYLVLSKTYPDADAVIARLQAIADRLDKERILAGTVR</sequence>
<dbReference type="Proteomes" id="UP000078543">
    <property type="component" value="Unassembled WGS sequence"/>
</dbReference>
<dbReference type="AlphaFoldDB" id="A0A178MPT9"/>
<dbReference type="SUPFAM" id="SSF53850">
    <property type="entry name" value="Periplasmic binding protein-like II"/>
    <property type="match status" value="1"/>
</dbReference>
<dbReference type="STRING" id="1437059.A6A05_02475"/>
<proteinExistence type="predicted"/>
<dbReference type="OrthoDB" id="5416300at2"/>